<feature type="region of interest" description="Disordered" evidence="6">
    <location>
        <begin position="48"/>
        <end position="69"/>
    </location>
</feature>
<evidence type="ECO:0000256" key="6">
    <source>
        <dbReference type="SAM" id="MobiDB-lite"/>
    </source>
</evidence>
<dbReference type="InterPro" id="IPR038491">
    <property type="entry name" value="Velvet_dom_sf"/>
</dbReference>
<evidence type="ECO:0000256" key="3">
    <source>
        <dbReference type="ARBA" id="ARBA00023015"/>
    </source>
</evidence>
<comment type="caution">
    <text evidence="8">The sequence shown here is derived from an EMBL/GenBank/DDBJ whole genome shotgun (WGS) entry which is preliminary data.</text>
</comment>
<dbReference type="Gene3D" id="2.60.40.3960">
    <property type="entry name" value="Velvet domain"/>
    <property type="match status" value="1"/>
</dbReference>
<dbReference type="GO" id="GO:0005634">
    <property type="term" value="C:nucleus"/>
    <property type="evidence" value="ECO:0007669"/>
    <property type="project" value="UniProtKB-SubCell"/>
</dbReference>
<dbReference type="InterPro" id="IPR037525">
    <property type="entry name" value="Velvet_dom"/>
</dbReference>
<evidence type="ECO:0000313" key="9">
    <source>
        <dbReference type="Proteomes" id="UP000009131"/>
    </source>
</evidence>
<keyword evidence="2" id="KW-0749">Sporulation</keyword>
<protein>
    <recommendedName>
        <fullName evidence="7">Velvet domain-containing protein</fullName>
    </recommendedName>
</protein>
<dbReference type="OrthoDB" id="5599552at2759"/>
<dbReference type="eggNOG" id="ENOG502S0HV">
    <property type="taxonomic scope" value="Eukaryota"/>
</dbReference>
<evidence type="ECO:0000259" key="7">
    <source>
        <dbReference type="PROSITE" id="PS51821"/>
    </source>
</evidence>
<feature type="compositionally biased region" description="Basic and acidic residues" evidence="6">
    <location>
        <begin position="523"/>
        <end position="532"/>
    </location>
</feature>
<gene>
    <name evidence="8" type="primary">Mo03168</name>
    <name evidence="8" type="ORF">E5Q_03168</name>
</gene>
<dbReference type="AlphaFoldDB" id="G7E0Z0"/>
<keyword evidence="3" id="KW-0805">Transcription regulation</keyword>
<evidence type="ECO:0000256" key="1">
    <source>
        <dbReference type="ARBA" id="ARBA00004123"/>
    </source>
</evidence>
<dbReference type="InterPro" id="IPR021740">
    <property type="entry name" value="Velvet"/>
</dbReference>
<reference evidence="8 9" key="1">
    <citation type="journal article" date="2011" name="J. Gen. Appl. Microbiol.">
        <title>Draft genome sequencing of the enigmatic basidiomycete Mixia osmundae.</title>
        <authorList>
            <person name="Nishida H."/>
            <person name="Nagatsuka Y."/>
            <person name="Sugiyama J."/>
        </authorList>
    </citation>
    <scope>NUCLEOTIDE SEQUENCE [LARGE SCALE GENOMIC DNA]</scope>
    <source>
        <strain evidence="9">CBS 9802 / IAM 14324 / JCM 22182 / KY 12970</strain>
    </source>
</reference>
<feature type="domain" description="Velvet" evidence="7">
    <location>
        <begin position="34"/>
        <end position="226"/>
    </location>
</feature>
<reference evidence="8 9" key="2">
    <citation type="journal article" date="2012" name="Open Biol.">
        <title>Characteristics of nucleosomes and linker DNA regions on the genome of the basidiomycete Mixia osmundae revealed by mono- and dinucleosome mapping.</title>
        <authorList>
            <person name="Nishida H."/>
            <person name="Kondo S."/>
            <person name="Matsumoto T."/>
            <person name="Suzuki Y."/>
            <person name="Yoshikawa H."/>
            <person name="Taylor T.D."/>
            <person name="Sugiyama J."/>
        </authorList>
    </citation>
    <scope>NUCLEOTIDE SEQUENCE [LARGE SCALE GENOMIC DNA]</scope>
    <source>
        <strain evidence="9">CBS 9802 / IAM 14324 / JCM 22182 / KY 12970</strain>
    </source>
</reference>
<dbReference type="PROSITE" id="PS51821">
    <property type="entry name" value="VELVET"/>
    <property type="match status" value="1"/>
</dbReference>
<dbReference type="STRING" id="764103.G7E0Z0"/>
<evidence type="ECO:0000256" key="5">
    <source>
        <dbReference type="ARBA" id="ARBA00023242"/>
    </source>
</evidence>
<evidence type="ECO:0000256" key="4">
    <source>
        <dbReference type="ARBA" id="ARBA00023163"/>
    </source>
</evidence>
<keyword evidence="9" id="KW-1185">Reference proteome</keyword>
<accession>G7E0Z0</accession>
<evidence type="ECO:0000256" key="2">
    <source>
        <dbReference type="ARBA" id="ARBA00022969"/>
    </source>
</evidence>
<sequence>MSMFAPIVPAPLPPSPLEAPHHEHGHRLIRQVRSDRQRVQYHLEVTQQPKQARMCGTGEKADRRPLDPPPIIQLRIEDSTGQDVTSPTVAGTRRHQAASLTQSPYFFCFASLCFAGSDQELYVLNPENKTRYVTGTVVSSLYHMRDGTSNPHDSVYFVFPDINIRVEGTFRFKMSMYEIVGSEVHHCKSIWTNSFVVYSAKRFPGMEGSTELSKAFAEQGIHIRIRKPATKRKTASTGSDSQEEGSSDEPFLRCGPNGKVLGRGPKARKASQSAAAATRERSVSTPARSPRSAEQLAHVPSQPLANRAVYPSQRNSSPGSSELPDAALSARGMPGTVSKSNLSAQASLQGVYVSEHRHEPHHATSLPTFSVNVPPPMSTRYASSLDQRRSSLVDANGRYSVSPGMSSYTSMQTARPDLYDHDAQHVISRSPREELPFAYSPGFSHAPLQPYHESPMAPQHVPRHYEQSPPRVASDRPALTYDQLLQSPPGGFYHQDPRYHRNSSNHQAQEHYERSQTGHWRRPGCDQHHHAA</sequence>
<dbReference type="GO" id="GO:0030435">
    <property type="term" value="P:sporulation resulting in formation of a cellular spore"/>
    <property type="evidence" value="ECO:0007669"/>
    <property type="project" value="UniProtKB-KW"/>
</dbReference>
<dbReference type="PANTHER" id="PTHR33572:SF18">
    <property type="entry name" value="SPORE DEVELOPMENT REGULATOR VOSA"/>
    <property type="match status" value="1"/>
</dbReference>
<dbReference type="PANTHER" id="PTHR33572">
    <property type="entry name" value="SPORE DEVELOPMENT REGULATOR VOSA"/>
    <property type="match status" value="1"/>
</dbReference>
<dbReference type="InParanoid" id="G7E0Z0"/>
<dbReference type="RefSeq" id="XP_014567454.1">
    <property type="nucleotide sequence ID" value="XM_014711968.1"/>
</dbReference>
<evidence type="ECO:0000313" key="8">
    <source>
        <dbReference type="EMBL" id="GAA96500.1"/>
    </source>
</evidence>
<organism evidence="8 9">
    <name type="scientific">Mixia osmundae (strain CBS 9802 / IAM 14324 / JCM 22182 / KY 12970)</name>
    <dbReference type="NCBI Taxonomy" id="764103"/>
    <lineage>
        <taxon>Eukaryota</taxon>
        <taxon>Fungi</taxon>
        <taxon>Dikarya</taxon>
        <taxon>Basidiomycota</taxon>
        <taxon>Pucciniomycotina</taxon>
        <taxon>Mixiomycetes</taxon>
        <taxon>Mixiales</taxon>
        <taxon>Mixiaceae</taxon>
        <taxon>Mixia</taxon>
    </lineage>
</organism>
<feature type="region of interest" description="Disordered" evidence="6">
    <location>
        <begin position="223"/>
        <end position="342"/>
    </location>
</feature>
<dbReference type="Proteomes" id="UP000009131">
    <property type="component" value="Unassembled WGS sequence"/>
</dbReference>
<name>G7E0Z0_MIXOS</name>
<keyword evidence="5" id="KW-0539">Nucleus</keyword>
<feature type="region of interest" description="Disordered" evidence="6">
    <location>
        <begin position="446"/>
        <end position="532"/>
    </location>
</feature>
<keyword evidence="4" id="KW-0804">Transcription</keyword>
<comment type="subcellular location">
    <subcellularLocation>
        <location evidence="1">Nucleus</location>
    </subcellularLocation>
</comment>
<dbReference type="EMBL" id="BABT02000102">
    <property type="protein sequence ID" value="GAA96500.1"/>
    <property type="molecule type" value="Genomic_DNA"/>
</dbReference>
<feature type="compositionally biased region" description="Basic residues" evidence="6">
    <location>
        <begin position="223"/>
        <end position="234"/>
    </location>
</feature>
<proteinExistence type="predicted"/>
<dbReference type="HOGENOM" id="CLU_511990_0_0_1"/>
<dbReference type="Pfam" id="PF11754">
    <property type="entry name" value="Velvet"/>
    <property type="match status" value="2"/>
</dbReference>